<proteinExistence type="predicted"/>
<sequence length="1103" mass="125313">MATSAKQKTFRLRCCPADADTDRCVELLSTAFADIEPEGIRIRSLAANLDPWERPPTKVATLTFRITPILLREPSGRSEWILPVAGLKEPLILDSHFLGLTPLNDVQDETHEFDCIAISGLASHPFGSWQPKGEDKSFMWVREALPRSMPMCRAILYGYDTTLLNSNSFQTIVDLGSSLINHIKANGWHLAGSKPLVFLAHSLGGIVLKEAFSMMANGDDQGQLILNRFLGGIFFGVPSYGMKTSHLHAMVRGQLNEQVVKDLSTSSGYLRNLDDHFSGLVLTRQMRLCWAYETKASPTPERQEDGSYLRSGPEAILVTKESATRSYYHLRTTATFPINENHSDMVKFRQDDRNLHIVLSKLRGICGYDGLDSVNGDTKANWPRYPTYLISGRLNEQEVEAGRNMRWHLNPELRRRVINDLRKSLEVPGRDDRLVTIDDRFSRTFEWVFDEDSAIAKWIKEGTGMFWIHGKPASGKSTLMKFIFRSPKTWELLHNFSSKALQIKSAFFFYDRGALLQRSFEGLLRSVLHQIIQESDSLAVLLAGEILRDSSMTRFTAEGWTINTLESCIHFLLQQKHTNRPWDIFKRHFGDVPSLQLQDHTKDDIREYCVGFVESKGEAISVALDPVTSIVIERANGVFLWVKLVLQELIDEAAEGKRGEELSRILSAIPDDLRDYYARIIQRTPEKFRWEAYAIFQIITNGRDLFELGDLVRIVACSRSCTYQEARQSLVAFHSPPSSESASPGMILGQRKHAQRFRRLLSKVTRRTVRGNRTGINPITQEQRKSQIVTMTGGLIEFVRRDAPGTPDREMAQLAHQTVREFANGHDFKRTVLGHHARTIYENGHTFLARHSLANEDLLTSAPALFLHESTTGKSLQPFIDSLPEHLFREFPRAVERRHPTWKQVRVVYQSPVKGPLGFAVYNNLQLYLEDTLQRRPQALKETEEALLSIMPNPDLASVGTSPTEPFQVQLTLVRYLFDNGYALKQDPGAFQMIVQLLLEDLVYRNRALEDEHKFLEAKAAVLVYHGQPANKLLDVPDQQSRPNLPRNRVQAIHIATTIELIDSLVQKDVNIDTADEAGNRPLDHALASWDDKLIERFRESIT</sequence>
<comment type="caution">
    <text evidence="3">The sequence shown here is derived from an EMBL/GenBank/DDBJ whole genome shotgun (WGS) entry which is preliminary data.</text>
</comment>
<dbReference type="Pfam" id="PF24883">
    <property type="entry name" value="NPHP3_N"/>
    <property type="match status" value="1"/>
</dbReference>
<dbReference type="SUPFAM" id="SSF52540">
    <property type="entry name" value="P-loop containing nucleoside triphosphate hydrolases"/>
    <property type="match status" value="1"/>
</dbReference>
<keyword evidence="1" id="KW-0677">Repeat</keyword>
<evidence type="ECO:0000256" key="1">
    <source>
        <dbReference type="ARBA" id="ARBA00022737"/>
    </source>
</evidence>
<feature type="domain" description="Nephrocystin 3-like N-terminal" evidence="2">
    <location>
        <begin position="444"/>
        <end position="556"/>
    </location>
</feature>
<name>A0A439DBH3_9PEZI</name>
<evidence type="ECO:0000313" key="3">
    <source>
        <dbReference type="EMBL" id="RWA11742.1"/>
    </source>
</evidence>
<dbReference type="InterPro" id="IPR027417">
    <property type="entry name" value="P-loop_NTPase"/>
</dbReference>
<dbReference type="EMBL" id="RYZI01000070">
    <property type="protein sequence ID" value="RWA11742.1"/>
    <property type="molecule type" value="Genomic_DNA"/>
</dbReference>
<dbReference type="InterPro" id="IPR056884">
    <property type="entry name" value="NPHP3-like_N"/>
</dbReference>
<dbReference type="PANTHER" id="PTHR10039">
    <property type="entry name" value="AMELOGENIN"/>
    <property type="match status" value="1"/>
</dbReference>
<dbReference type="PANTHER" id="PTHR10039:SF5">
    <property type="entry name" value="NACHT DOMAIN-CONTAINING PROTEIN"/>
    <property type="match status" value="1"/>
</dbReference>
<organism evidence="3 4">
    <name type="scientific">Xylaria grammica</name>
    <dbReference type="NCBI Taxonomy" id="363999"/>
    <lineage>
        <taxon>Eukaryota</taxon>
        <taxon>Fungi</taxon>
        <taxon>Dikarya</taxon>
        <taxon>Ascomycota</taxon>
        <taxon>Pezizomycotina</taxon>
        <taxon>Sordariomycetes</taxon>
        <taxon>Xylariomycetidae</taxon>
        <taxon>Xylariales</taxon>
        <taxon>Xylariaceae</taxon>
        <taxon>Xylaria</taxon>
    </lineage>
</organism>
<evidence type="ECO:0000259" key="2">
    <source>
        <dbReference type="Pfam" id="PF24883"/>
    </source>
</evidence>
<dbReference type="Proteomes" id="UP000286045">
    <property type="component" value="Unassembled WGS sequence"/>
</dbReference>
<accession>A0A439DBH3</accession>
<gene>
    <name evidence="3" type="ORF">EKO27_g3362</name>
</gene>
<keyword evidence="4" id="KW-1185">Reference proteome</keyword>
<dbReference type="AlphaFoldDB" id="A0A439DBH3"/>
<evidence type="ECO:0000313" key="4">
    <source>
        <dbReference type="Proteomes" id="UP000286045"/>
    </source>
</evidence>
<reference evidence="3 4" key="1">
    <citation type="submission" date="2018-12" db="EMBL/GenBank/DDBJ databases">
        <title>Draft genome sequence of Xylaria grammica IHI A82.</title>
        <authorList>
            <person name="Buettner E."/>
            <person name="Kellner H."/>
        </authorList>
    </citation>
    <scope>NUCLEOTIDE SEQUENCE [LARGE SCALE GENOMIC DNA]</scope>
    <source>
        <strain evidence="3 4">IHI A82</strain>
    </source>
</reference>
<protein>
    <recommendedName>
        <fullName evidence="2">Nephrocystin 3-like N-terminal domain-containing protein</fullName>
    </recommendedName>
</protein>